<name>A0A2H0BV02_9BACT</name>
<organism evidence="3 4">
    <name type="scientific">Candidatus Uhrbacteria bacterium CG22_combo_CG10-13_8_21_14_all_47_17</name>
    <dbReference type="NCBI Taxonomy" id="1975041"/>
    <lineage>
        <taxon>Bacteria</taxon>
        <taxon>Candidatus Uhriibacteriota</taxon>
    </lineage>
</organism>
<dbReference type="InterPro" id="IPR001296">
    <property type="entry name" value="Glyco_trans_1"/>
</dbReference>
<feature type="domain" description="Glycosyltransferase subfamily 4-like N-terminal" evidence="2">
    <location>
        <begin position="14"/>
        <end position="175"/>
    </location>
</feature>
<accession>A0A2H0BV02</accession>
<comment type="caution">
    <text evidence="3">The sequence shown here is derived from an EMBL/GenBank/DDBJ whole genome shotgun (WGS) entry which is preliminary data.</text>
</comment>
<evidence type="ECO:0000313" key="3">
    <source>
        <dbReference type="EMBL" id="PIP60880.1"/>
    </source>
</evidence>
<evidence type="ECO:0000259" key="2">
    <source>
        <dbReference type="Pfam" id="PF13439"/>
    </source>
</evidence>
<sequence>MKILHLSCVAPPEIGGIGRTAALEVAGLRARGLDAKLMAPASKKHADEQEKSFIEKVKPVLRIGNASLLPGILERARAFDVIHLHYPFYGVAEPLLLNSHKLPPIVLTYHMDAVDPGIKGWIFFLHQLLLQPHLLKHASRIIVSSFDYAHRSALRLFFVDHADRMVELPFGVDTDVFCPGPGKRERFMIPEEAFTLLFVGGLDKAHAFKGVSQLLEAFAEIEGEPHLMIVGDGDLRASYEMRAADLGITKRVHFLGRLDQDSLVDAYRSADVFVFPSLSKAEAFGLAALEAEACGLPVVASDLPGVRTVVLQGQTGTLVPPGDVGALRDAIDLLRLDPPARSRLAEAATAHATSFVWEKHIDGLIQVYREVCA</sequence>
<dbReference type="PANTHER" id="PTHR45947:SF3">
    <property type="entry name" value="SULFOQUINOVOSYL TRANSFERASE SQD2"/>
    <property type="match status" value="1"/>
</dbReference>
<dbReference type="SUPFAM" id="SSF53756">
    <property type="entry name" value="UDP-Glycosyltransferase/glycogen phosphorylase"/>
    <property type="match status" value="1"/>
</dbReference>
<dbReference type="Proteomes" id="UP000231581">
    <property type="component" value="Unassembled WGS sequence"/>
</dbReference>
<evidence type="ECO:0008006" key="5">
    <source>
        <dbReference type="Google" id="ProtNLM"/>
    </source>
</evidence>
<dbReference type="InterPro" id="IPR050194">
    <property type="entry name" value="Glycosyltransferase_grp1"/>
</dbReference>
<dbReference type="AlphaFoldDB" id="A0A2H0BV02"/>
<dbReference type="GO" id="GO:0016757">
    <property type="term" value="F:glycosyltransferase activity"/>
    <property type="evidence" value="ECO:0007669"/>
    <property type="project" value="InterPro"/>
</dbReference>
<dbReference type="EMBL" id="PCSZ01000020">
    <property type="protein sequence ID" value="PIP60880.1"/>
    <property type="molecule type" value="Genomic_DNA"/>
</dbReference>
<evidence type="ECO:0000259" key="1">
    <source>
        <dbReference type="Pfam" id="PF00534"/>
    </source>
</evidence>
<dbReference type="CDD" id="cd03801">
    <property type="entry name" value="GT4_PimA-like"/>
    <property type="match status" value="1"/>
</dbReference>
<gene>
    <name evidence="3" type="ORF">COX00_00880</name>
</gene>
<reference evidence="3 4" key="1">
    <citation type="submission" date="2017-09" db="EMBL/GenBank/DDBJ databases">
        <title>Depth-based differentiation of microbial function through sediment-hosted aquifers and enrichment of novel symbionts in the deep terrestrial subsurface.</title>
        <authorList>
            <person name="Probst A.J."/>
            <person name="Ladd B."/>
            <person name="Jarett J.K."/>
            <person name="Geller-Mcgrath D.E."/>
            <person name="Sieber C.M."/>
            <person name="Emerson J.B."/>
            <person name="Anantharaman K."/>
            <person name="Thomas B.C."/>
            <person name="Malmstrom R."/>
            <person name="Stieglmeier M."/>
            <person name="Klingl A."/>
            <person name="Woyke T."/>
            <person name="Ryan C.M."/>
            <person name="Banfield J.F."/>
        </authorList>
    </citation>
    <scope>NUCLEOTIDE SEQUENCE [LARGE SCALE GENOMIC DNA]</scope>
    <source>
        <strain evidence="3">CG22_combo_CG10-13_8_21_14_all_47_17</strain>
    </source>
</reference>
<proteinExistence type="predicted"/>
<dbReference type="Pfam" id="PF13439">
    <property type="entry name" value="Glyco_transf_4"/>
    <property type="match status" value="1"/>
</dbReference>
<dbReference type="Pfam" id="PF00534">
    <property type="entry name" value="Glycos_transf_1"/>
    <property type="match status" value="1"/>
</dbReference>
<dbReference type="PANTHER" id="PTHR45947">
    <property type="entry name" value="SULFOQUINOVOSYL TRANSFERASE SQD2"/>
    <property type="match status" value="1"/>
</dbReference>
<feature type="domain" description="Glycosyl transferase family 1" evidence="1">
    <location>
        <begin position="184"/>
        <end position="349"/>
    </location>
</feature>
<evidence type="ECO:0000313" key="4">
    <source>
        <dbReference type="Proteomes" id="UP000231581"/>
    </source>
</evidence>
<dbReference type="InterPro" id="IPR028098">
    <property type="entry name" value="Glyco_trans_4-like_N"/>
</dbReference>
<protein>
    <recommendedName>
        <fullName evidence="5">Glycosyl transferase family 1</fullName>
    </recommendedName>
</protein>
<dbReference type="Gene3D" id="3.40.50.2000">
    <property type="entry name" value="Glycogen Phosphorylase B"/>
    <property type="match status" value="2"/>
</dbReference>